<proteinExistence type="predicted"/>
<dbReference type="GO" id="GO:0005576">
    <property type="term" value="C:extracellular region"/>
    <property type="evidence" value="ECO:0007669"/>
    <property type="project" value="UniProtKB-SubCell"/>
</dbReference>
<evidence type="ECO:0000256" key="3">
    <source>
        <dbReference type="SAM" id="SignalP"/>
    </source>
</evidence>
<evidence type="ECO:0000313" key="5">
    <source>
        <dbReference type="EMBL" id="GLD67221.1"/>
    </source>
</evidence>
<keyword evidence="5" id="KW-0593">Phospholipase A2 inhibitor</keyword>
<evidence type="ECO:0000313" key="6">
    <source>
        <dbReference type="Proteomes" id="UP001279410"/>
    </source>
</evidence>
<dbReference type="SUPFAM" id="SSF57302">
    <property type="entry name" value="Snake toxin-like"/>
    <property type="match status" value="1"/>
</dbReference>
<reference evidence="5" key="1">
    <citation type="submission" date="2022-08" db="EMBL/GenBank/DDBJ databases">
        <title>Genome sequencing of akame (Lates japonicus).</title>
        <authorList>
            <person name="Hashiguchi Y."/>
            <person name="Takahashi H."/>
        </authorList>
    </citation>
    <scope>NUCLEOTIDE SEQUENCE</scope>
    <source>
        <strain evidence="5">Kochi</strain>
    </source>
</reference>
<gene>
    <name evidence="5" type="ORF">AKAME5_001857900</name>
</gene>
<dbReference type="PANTHER" id="PTHR20914">
    <property type="entry name" value="LY6/PLAUR DOMAIN-CONTAINING PROTEIN 8"/>
    <property type="match status" value="1"/>
</dbReference>
<comment type="subcellular location">
    <subcellularLocation>
        <location evidence="1">Secreted</location>
    </subcellularLocation>
</comment>
<evidence type="ECO:0000259" key="4">
    <source>
        <dbReference type="Pfam" id="PF00021"/>
    </source>
</evidence>
<evidence type="ECO:0000256" key="2">
    <source>
        <dbReference type="ARBA" id="ARBA00022525"/>
    </source>
</evidence>
<protein>
    <submittedName>
        <fullName evidence="5">Phospholipase A2 inhibitor and Ly6/PLAUR domain-containing protein-like protein</fullName>
    </submittedName>
</protein>
<keyword evidence="2" id="KW-0964">Secreted</keyword>
<dbReference type="Gene3D" id="2.10.60.10">
    <property type="entry name" value="CD59"/>
    <property type="match status" value="1"/>
</dbReference>
<accession>A0AAD3N9F3</accession>
<dbReference type="Proteomes" id="UP001279410">
    <property type="component" value="Unassembled WGS sequence"/>
</dbReference>
<sequence length="191" mass="20512">MKLILSLTLSWMLSTPAEALYCYTGWDSTDLQSCNSADEWCATVTTQVSTLDHPPSQITSRSCQPSSVCALQVPKIDRRKNGLQCDSCTDAKGNLGVCNNPVQCVGVEDRCISGTLMGDREKRTLPYHGCISANVCDLLSQLKNGSILANPGSFTSAPTCCKTSFCNSAWTVRLTVSPLLLGLVALIVTHC</sequence>
<keyword evidence="6" id="KW-1185">Reference proteome</keyword>
<keyword evidence="3" id="KW-0732">Signal</keyword>
<organism evidence="5 6">
    <name type="scientific">Lates japonicus</name>
    <name type="common">Japanese lates</name>
    <dbReference type="NCBI Taxonomy" id="270547"/>
    <lineage>
        <taxon>Eukaryota</taxon>
        <taxon>Metazoa</taxon>
        <taxon>Chordata</taxon>
        <taxon>Craniata</taxon>
        <taxon>Vertebrata</taxon>
        <taxon>Euteleostomi</taxon>
        <taxon>Actinopterygii</taxon>
        <taxon>Neopterygii</taxon>
        <taxon>Teleostei</taxon>
        <taxon>Neoteleostei</taxon>
        <taxon>Acanthomorphata</taxon>
        <taxon>Carangaria</taxon>
        <taxon>Carangaria incertae sedis</taxon>
        <taxon>Centropomidae</taxon>
        <taxon>Lates</taxon>
    </lineage>
</organism>
<name>A0AAD3N9F3_LATJO</name>
<dbReference type="InterPro" id="IPR016054">
    <property type="entry name" value="LY6_UPA_recep-like"/>
</dbReference>
<evidence type="ECO:0000256" key="1">
    <source>
        <dbReference type="ARBA" id="ARBA00004613"/>
    </source>
</evidence>
<dbReference type="EMBL" id="BRZM01000106">
    <property type="protein sequence ID" value="GLD67221.1"/>
    <property type="molecule type" value="Genomic_DNA"/>
</dbReference>
<feature type="domain" description="UPAR/Ly6" evidence="4">
    <location>
        <begin position="81"/>
        <end position="169"/>
    </location>
</feature>
<dbReference type="GO" id="GO:0019834">
    <property type="term" value="F:phospholipase A2 inhibitor activity"/>
    <property type="evidence" value="ECO:0007669"/>
    <property type="project" value="UniProtKB-KW"/>
</dbReference>
<feature type="chain" id="PRO_5041938733" evidence="3">
    <location>
        <begin position="20"/>
        <end position="191"/>
    </location>
</feature>
<dbReference type="Pfam" id="PF00021">
    <property type="entry name" value="UPAR_LY6"/>
    <property type="match status" value="1"/>
</dbReference>
<feature type="signal peptide" evidence="3">
    <location>
        <begin position="1"/>
        <end position="19"/>
    </location>
</feature>
<dbReference type="InterPro" id="IPR045860">
    <property type="entry name" value="Snake_toxin-like_sf"/>
</dbReference>
<comment type="caution">
    <text evidence="5">The sequence shown here is derived from an EMBL/GenBank/DDBJ whole genome shotgun (WGS) entry which is preliminary data.</text>
</comment>
<dbReference type="PANTHER" id="PTHR20914:SF9">
    <property type="entry name" value="COILED, ISOFORM A"/>
    <property type="match status" value="1"/>
</dbReference>
<dbReference type="InterPro" id="IPR050918">
    <property type="entry name" value="CNF-like_PLA2_Inhibitor"/>
</dbReference>
<dbReference type="AlphaFoldDB" id="A0AAD3N9F3"/>